<gene>
    <name evidence="1" type="ORF">MRB53_017374</name>
</gene>
<keyword evidence="2" id="KW-1185">Reference proteome</keyword>
<name>A0ACC2M4Y2_PERAE</name>
<reference evidence="1 2" key="1">
    <citation type="journal article" date="2022" name="Hortic Res">
        <title>A haplotype resolved chromosomal level avocado genome allows analysis of novel avocado genes.</title>
        <authorList>
            <person name="Nath O."/>
            <person name="Fletcher S.J."/>
            <person name="Hayward A."/>
            <person name="Shaw L.M."/>
            <person name="Masouleh A.K."/>
            <person name="Furtado A."/>
            <person name="Henry R.J."/>
            <person name="Mitter N."/>
        </authorList>
    </citation>
    <scope>NUCLEOTIDE SEQUENCE [LARGE SCALE GENOMIC DNA]</scope>
    <source>
        <strain evidence="2">cv. Hass</strain>
    </source>
</reference>
<protein>
    <submittedName>
        <fullName evidence="1">Uncharacterized protein</fullName>
    </submittedName>
</protein>
<accession>A0ACC2M4Y2</accession>
<evidence type="ECO:0000313" key="1">
    <source>
        <dbReference type="EMBL" id="KAJ8640680.1"/>
    </source>
</evidence>
<organism evidence="1 2">
    <name type="scientific">Persea americana</name>
    <name type="common">Avocado</name>
    <dbReference type="NCBI Taxonomy" id="3435"/>
    <lineage>
        <taxon>Eukaryota</taxon>
        <taxon>Viridiplantae</taxon>
        <taxon>Streptophyta</taxon>
        <taxon>Embryophyta</taxon>
        <taxon>Tracheophyta</taxon>
        <taxon>Spermatophyta</taxon>
        <taxon>Magnoliopsida</taxon>
        <taxon>Magnoliidae</taxon>
        <taxon>Laurales</taxon>
        <taxon>Lauraceae</taxon>
        <taxon>Persea</taxon>
    </lineage>
</organism>
<dbReference type="EMBL" id="CM056813">
    <property type="protein sequence ID" value="KAJ8640680.1"/>
    <property type="molecule type" value="Genomic_DNA"/>
</dbReference>
<sequence length="261" mass="29097">MATSQEMTIATGSASEIEDVRGRWRTDEDEKLIRAVNEHGAKNWSVICTQIPGRSAKSCRLRWQNQLSPDVNHNPFTLEEDLEIVRHQSRLGNKWAAIARVLKAGRTENAVKNHWNCQLRKMMSCYSPAYDRRCTYHRYGYRYHPDPPPRPPASNGSDLALSSLSQPMISQESSHRFFPSNGGGESRGSIDLTLRLAPPGTGLRSSSLPSTREMVSLVEDVAKNEAKGHLVELRGNQTGSNHASESVMNPMEKQAGVGRMN</sequence>
<proteinExistence type="predicted"/>
<evidence type="ECO:0000313" key="2">
    <source>
        <dbReference type="Proteomes" id="UP001234297"/>
    </source>
</evidence>
<dbReference type="Proteomes" id="UP001234297">
    <property type="component" value="Chromosome 5"/>
</dbReference>
<comment type="caution">
    <text evidence="1">The sequence shown here is derived from an EMBL/GenBank/DDBJ whole genome shotgun (WGS) entry which is preliminary data.</text>
</comment>